<keyword evidence="12" id="KW-0594">Phospholipid biosynthesis</keyword>
<accession>A0A671F2Q6</accession>
<dbReference type="Pfam" id="PF01553">
    <property type="entry name" value="Acyltransferase"/>
    <property type="match status" value="1"/>
</dbReference>
<dbReference type="GO" id="GO:0047184">
    <property type="term" value="F:1-acylglycerophosphocholine O-acyltransferase activity"/>
    <property type="evidence" value="ECO:0007669"/>
    <property type="project" value="TreeGrafter"/>
</dbReference>
<dbReference type="GO" id="GO:0016020">
    <property type="term" value="C:membrane"/>
    <property type="evidence" value="ECO:0007669"/>
    <property type="project" value="UniProtKB-SubCell"/>
</dbReference>
<dbReference type="UniPathway" id="UPA00085"/>
<dbReference type="PROSITE" id="PS50222">
    <property type="entry name" value="EF_HAND_2"/>
    <property type="match status" value="2"/>
</dbReference>
<proteinExistence type="inferred from homology"/>
<keyword evidence="8" id="KW-0106">Calcium</keyword>
<evidence type="ECO:0000256" key="11">
    <source>
        <dbReference type="ARBA" id="ARBA00023136"/>
    </source>
</evidence>
<evidence type="ECO:0000256" key="15">
    <source>
        <dbReference type="ARBA" id="ARBA00025707"/>
    </source>
</evidence>
<dbReference type="FunCoup" id="A0A671F2Q6">
    <property type="interactions" value="370"/>
</dbReference>
<dbReference type="SUPFAM" id="SSF47473">
    <property type="entry name" value="EF-hand"/>
    <property type="match status" value="1"/>
</dbReference>
<dbReference type="GeneTree" id="ENSGT01030000234574"/>
<evidence type="ECO:0000256" key="3">
    <source>
        <dbReference type="ARBA" id="ARBA00008655"/>
    </source>
</evidence>
<comment type="subcellular location">
    <subcellularLocation>
        <location evidence="1">Membrane</location>
    </subcellularLocation>
</comment>
<dbReference type="GO" id="GO:0005783">
    <property type="term" value="C:endoplasmic reticulum"/>
    <property type="evidence" value="ECO:0007669"/>
    <property type="project" value="TreeGrafter"/>
</dbReference>
<evidence type="ECO:0000256" key="6">
    <source>
        <dbReference type="ARBA" id="ARBA00022692"/>
    </source>
</evidence>
<dbReference type="GO" id="GO:0042171">
    <property type="term" value="F:lysophosphatidic acid acyltransferase activity"/>
    <property type="evidence" value="ECO:0007669"/>
    <property type="project" value="TreeGrafter"/>
</dbReference>
<evidence type="ECO:0000313" key="18">
    <source>
        <dbReference type="Ensembl" id="ENSRFEP00010019889.1"/>
    </source>
</evidence>
<dbReference type="SMART" id="SM00054">
    <property type="entry name" value="EFh"/>
    <property type="match status" value="2"/>
</dbReference>
<dbReference type="AlphaFoldDB" id="A0A671F2Q6"/>
<dbReference type="CDD" id="cd07991">
    <property type="entry name" value="LPLAT_LPCAT1-like"/>
    <property type="match status" value="1"/>
</dbReference>
<organism evidence="18 19">
    <name type="scientific">Rhinolophus ferrumequinum</name>
    <name type="common">Greater horseshoe bat</name>
    <dbReference type="NCBI Taxonomy" id="59479"/>
    <lineage>
        <taxon>Eukaryota</taxon>
        <taxon>Metazoa</taxon>
        <taxon>Chordata</taxon>
        <taxon>Craniata</taxon>
        <taxon>Vertebrata</taxon>
        <taxon>Euteleostomi</taxon>
        <taxon>Mammalia</taxon>
        <taxon>Eutheria</taxon>
        <taxon>Laurasiatheria</taxon>
        <taxon>Chiroptera</taxon>
        <taxon>Yinpterochiroptera</taxon>
        <taxon>Rhinolophoidea</taxon>
        <taxon>Rhinolophidae</taxon>
        <taxon>Rhinolophinae</taxon>
        <taxon>Rhinolophus</taxon>
    </lineage>
</organism>
<dbReference type="Ensembl" id="ENSRFET00010021649.1">
    <property type="protein sequence ID" value="ENSRFEP00010019889.1"/>
    <property type="gene ID" value="ENSRFEG00010013353.1"/>
</dbReference>
<evidence type="ECO:0000256" key="13">
    <source>
        <dbReference type="ARBA" id="ARBA00023264"/>
    </source>
</evidence>
<keyword evidence="4" id="KW-0444">Lipid biosynthesis</keyword>
<evidence type="ECO:0000256" key="4">
    <source>
        <dbReference type="ARBA" id="ARBA00022516"/>
    </source>
</evidence>
<evidence type="ECO:0000256" key="2">
    <source>
        <dbReference type="ARBA" id="ARBA00005074"/>
    </source>
</evidence>
<dbReference type="InterPro" id="IPR002048">
    <property type="entry name" value="EF_hand_dom"/>
</dbReference>
<comment type="pathway">
    <text evidence="15">Phospholipid metabolism.</text>
</comment>
<evidence type="ECO:0000256" key="14">
    <source>
        <dbReference type="ARBA" id="ARBA00023315"/>
    </source>
</evidence>
<keyword evidence="11 16" id="KW-0472">Membrane</keyword>
<dbReference type="GO" id="GO:0005509">
    <property type="term" value="F:calcium ion binding"/>
    <property type="evidence" value="ECO:0007669"/>
    <property type="project" value="InterPro"/>
</dbReference>
<evidence type="ECO:0000256" key="9">
    <source>
        <dbReference type="ARBA" id="ARBA00022989"/>
    </source>
</evidence>
<sequence length="476" mass="53330">PHPEASTVGLMSQPPSDWKLDACESAVSLRTSKSLYSPAVANPFVQQTHISTWRWAYIILMGTVLVPLRATCIAFLFIFLWPVAVLCTIGRSARPTKPAKSWRSKLAQPALKFLFQATFFSAGFLVKVKGKKAPRDEAPIFVTAPHSTFFGAIACVVAGLPSVVSASQNAQIPVAGKFLLSTQPVLVTREDPDSRKTTRNEILKRVTSKRKWPQILIFPEGVCFPACMLTLSQLFTRVQIEFMPVYIPNDQEKKDPILFANTVRINMANALGVPVTDHTYADGRLMITAGNLQLPMETGLVEFTKISQKLKLDWDNLHQRLDEFASKGGKIGIEEFANYLKLPISETLRQLFALFDRKNDGSIDFREYVIVLTVLCNPANTEKILQMSFKLFDLDEDGFITEQELAAILQAAFGVPDLDVSRNFKKFALKHPEYAKLFNSYLDLQVAYIYALHKNSFNLCIQMLKSALKMVKAPSR</sequence>
<feature type="domain" description="EF-hand" evidence="17">
    <location>
        <begin position="343"/>
        <end position="378"/>
    </location>
</feature>
<dbReference type="OMA" id="HISAWRW"/>
<dbReference type="InterPro" id="IPR045252">
    <property type="entry name" value="LPCAT1-like"/>
</dbReference>
<dbReference type="PROSITE" id="PS00018">
    <property type="entry name" value="EF_HAND_1"/>
    <property type="match status" value="1"/>
</dbReference>
<keyword evidence="14" id="KW-0012">Acyltransferase</keyword>
<evidence type="ECO:0000259" key="17">
    <source>
        <dbReference type="PROSITE" id="PS50222"/>
    </source>
</evidence>
<evidence type="ECO:0000256" key="5">
    <source>
        <dbReference type="ARBA" id="ARBA00022679"/>
    </source>
</evidence>
<keyword evidence="10" id="KW-0443">Lipid metabolism</keyword>
<keyword evidence="7" id="KW-0479">Metal-binding</keyword>
<dbReference type="InterPro" id="IPR002123">
    <property type="entry name" value="Plipid/glycerol_acylTrfase"/>
</dbReference>
<dbReference type="CDD" id="cd00051">
    <property type="entry name" value="EFh"/>
    <property type="match status" value="1"/>
</dbReference>
<feature type="transmembrane region" description="Helical" evidence="16">
    <location>
        <begin position="148"/>
        <end position="167"/>
    </location>
</feature>
<evidence type="ECO:0000256" key="12">
    <source>
        <dbReference type="ARBA" id="ARBA00023209"/>
    </source>
</evidence>
<keyword evidence="9 16" id="KW-1133">Transmembrane helix</keyword>
<protein>
    <recommendedName>
        <fullName evidence="17">EF-hand domain-containing protein</fullName>
    </recommendedName>
</protein>
<reference evidence="18 19" key="2">
    <citation type="journal article" date="2018" name="Annu Rev Anim Biosci">
        <title>Bat Biology, Genomes, and the Bat1K Project: To Generate Chromosome-Level Genomes for All Living Bat Species.</title>
        <authorList>
            <person name="Teeling E.C."/>
            <person name="Vernes S.C."/>
            <person name="Davalos L.M."/>
            <person name="Ray D.A."/>
            <person name="Gilbert M.T.P."/>
            <person name="Myers E."/>
        </authorList>
    </citation>
    <scope>NUCLEOTIDE SEQUENCE</scope>
</reference>
<dbReference type="GO" id="GO:0008654">
    <property type="term" value="P:phospholipid biosynthetic process"/>
    <property type="evidence" value="ECO:0007669"/>
    <property type="project" value="UniProtKB-KW"/>
</dbReference>
<reference evidence="18" key="5">
    <citation type="submission" date="2025-09" db="UniProtKB">
        <authorList>
            <consortium name="Ensembl"/>
        </authorList>
    </citation>
    <scope>IDENTIFICATION</scope>
</reference>
<keyword evidence="5" id="KW-0808">Transferase</keyword>
<evidence type="ECO:0000256" key="16">
    <source>
        <dbReference type="SAM" id="Phobius"/>
    </source>
</evidence>
<evidence type="ECO:0000313" key="19">
    <source>
        <dbReference type="Proteomes" id="UP000472240"/>
    </source>
</evidence>
<evidence type="ECO:0000256" key="1">
    <source>
        <dbReference type="ARBA" id="ARBA00004370"/>
    </source>
</evidence>
<reference evidence="19" key="3">
    <citation type="submission" date="2018-12" db="EMBL/GenBank/DDBJ databases">
        <title>G10K-VGP greater horseshoe bat female genome, primary haplotype.</title>
        <authorList>
            <person name="Teeling E."/>
            <person name="Myers G."/>
            <person name="Vernes S."/>
            <person name="Pippel M."/>
            <person name="Winkler S."/>
            <person name="Fedrigo O."/>
            <person name="Rhie A."/>
            <person name="Koren S."/>
            <person name="Phillippy A."/>
            <person name="Lewin H."/>
            <person name="Damas J."/>
            <person name="Howe K."/>
            <person name="Mountcastle J."/>
            <person name="Jarvis E.D."/>
        </authorList>
    </citation>
    <scope>NUCLEOTIDE SEQUENCE [LARGE SCALE GENOMIC DNA]</scope>
</reference>
<dbReference type="Proteomes" id="UP000472240">
    <property type="component" value="Chromosome 9"/>
</dbReference>
<feature type="transmembrane region" description="Helical" evidence="16">
    <location>
        <begin position="56"/>
        <end position="89"/>
    </location>
</feature>
<comment type="similarity">
    <text evidence="3">Belongs to the 1-acyl-sn-glycerol-3-phosphate acyltransferase family.</text>
</comment>
<evidence type="ECO:0000256" key="8">
    <source>
        <dbReference type="ARBA" id="ARBA00022837"/>
    </source>
</evidence>
<reference evidence="18 19" key="1">
    <citation type="journal article" date="2015" name="Annu Rev Anim Biosci">
        <title>The Genome 10K Project: a way forward.</title>
        <authorList>
            <person name="Koepfli K.P."/>
            <person name="Paten B."/>
            <person name="O'Brien S.J."/>
            <person name="Koepfli K.P."/>
            <person name="Paten B."/>
            <person name="Antunes A."/>
            <person name="Belov K."/>
            <person name="Bustamante C."/>
            <person name="Castoe T.A."/>
            <person name="Clawson H."/>
            <person name="Crawford A.J."/>
            <person name="Diekhans M."/>
            <person name="Distel D."/>
            <person name="Durbin R."/>
            <person name="Earl D."/>
            <person name="Fujita M.K."/>
            <person name="Gamble T."/>
            <person name="Georges A."/>
            <person name="Gemmell N."/>
            <person name="Gilbert M.T."/>
            <person name="Graves J.M."/>
            <person name="Green R.E."/>
            <person name="Hickey G."/>
            <person name="Jarvis E.D."/>
            <person name="Johnson W."/>
            <person name="Komissarov A."/>
            <person name="Korf I."/>
            <person name="Kuhn R."/>
            <person name="Larkin D.M."/>
            <person name="Lewin H."/>
            <person name="Lopez J.V."/>
            <person name="Ma J."/>
            <person name="Marques-Bonet T."/>
            <person name="Miller W."/>
            <person name="Murphy R."/>
            <person name="Pevzner P."/>
            <person name="Shapiro B."/>
            <person name="Steiner C."/>
            <person name="Tamazian G."/>
            <person name="Venkatesh B."/>
            <person name="Wang J."/>
            <person name="Wayne R."/>
            <person name="Wiley E."/>
            <person name="Yang H."/>
            <person name="Zhang G."/>
            <person name="Haussler D."/>
            <person name="Ryder O."/>
            <person name="O'Brien S.J."/>
        </authorList>
    </citation>
    <scope>NUCLEOTIDE SEQUENCE</scope>
</reference>
<dbReference type="PANTHER" id="PTHR23063:SF13">
    <property type="entry name" value="LYSOPHOSPHATIDYLCHOLINE ACYLTRANSFERASE 2B"/>
    <property type="match status" value="1"/>
</dbReference>
<dbReference type="Gene3D" id="1.10.238.10">
    <property type="entry name" value="EF-hand"/>
    <property type="match status" value="1"/>
</dbReference>
<comment type="pathway">
    <text evidence="2">Lipid metabolism; phospholipid metabolism.</text>
</comment>
<reference evidence="18" key="4">
    <citation type="submission" date="2025-08" db="UniProtKB">
        <authorList>
            <consortium name="Ensembl"/>
        </authorList>
    </citation>
    <scope>IDENTIFICATION</scope>
</reference>
<evidence type="ECO:0000256" key="7">
    <source>
        <dbReference type="ARBA" id="ARBA00022723"/>
    </source>
</evidence>
<dbReference type="InParanoid" id="A0A671F2Q6"/>
<dbReference type="InterPro" id="IPR011992">
    <property type="entry name" value="EF-hand-dom_pair"/>
</dbReference>
<evidence type="ECO:0000256" key="10">
    <source>
        <dbReference type="ARBA" id="ARBA00023098"/>
    </source>
</evidence>
<keyword evidence="19" id="KW-1185">Reference proteome</keyword>
<dbReference type="Pfam" id="PF13499">
    <property type="entry name" value="EF-hand_7"/>
    <property type="match status" value="1"/>
</dbReference>
<dbReference type="SMART" id="SM00563">
    <property type="entry name" value="PlsC"/>
    <property type="match status" value="1"/>
</dbReference>
<keyword evidence="6 16" id="KW-0812">Transmembrane</keyword>
<dbReference type="PANTHER" id="PTHR23063">
    <property type="entry name" value="PHOSPHOLIPID ACYLTRANSFERASE"/>
    <property type="match status" value="1"/>
</dbReference>
<dbReference type="InterPro" id="IPR018247">
    <property type="entry name" value="EF_Hand_1_Ca_BS"/>
</dbReference>
<name>A0A671F2Q6_RHIFE</name>
<feature type="domain" description="EF-hand" evidence="17">
    <location>
        <begin position="380"/>
        <end position="415"/>
    </location>
</feature>
<keyword evidence="13" id="KW-1208">Phospholipid metabolism</keyword>